<evidence type="ECO:0000256" key="1">
    <source>
        <dbReference type="ARBA" id="ARBA00022490"/>
    </source>
</evidence>
<keyword evidence="3" id="KW-0119">Carbohydrate metabolism</keyword>
<dbReference type="RefSeq" id="WP_168040196.1">
    <property type="nucleotide sequence ID" value="NZ_JAATJH010000010.1"/>
</dbReference>
<evidence type="ECO:0000256" key="3">
    <source>
        <dbReference type="ARBA" id="ARBA00023277"/>
    </source>
</evidence>
<evidence type="ECO:0000256" key="6">
    <source>
        <dbReference type="SAM" id="MobiDB-lite"/>
    </source>
</evidence>
<keyword evidence="2 7" id="KW-0413">Isomerase</keyword>
<organism evidence="7 8">
    <name type="scientific">Neolewinella antarctica</name>
    <dbReference type="NCBI Taxonomy" id="442734"/>
    <lineage>
        <taxon>Bacteria</taxon>
        <taxon>Pseudomonadati</taxon>
        <taxon>Bacteroidota</taxon>
        <taxon>Saprospiria</taxon>
        <taxon>Saprospirales</taxon>
        <taxon>Lewinellaceae</taxon>
        <taxon>Neolewinella</taxon>
    </lineage>
</organism>
<evidence type="ECO:0000313" key="7">
    <source>
        <dbReference type="EMBL" id="NJC28317.1"/>
    </source>
</evidence>
<dbReference type="InterPro" id="IPR011008">
    <property type="entry name" value="Dimeric_a/b-barrel"/>
</dbReference>
<dbReference type="HAMAP" id="MF_01663">
    <property type="entry name" value="L_rham_rotase"/>
    <property type="match status" value="1"/>
</dbReference>
<dbReference type="EC" id="5.1.3.32" evidence="5"/>
<evidence type="ECO:0000256" key="5">
    <source>
        <dbReference type="NCBIfam" id="TIGR02625"/>
    </source>
</evidence>
<feature type="compositionally biased region" description="Basic and acidic residues" evidence="6">
    <location>
        <begin position="95"/>
        <end position="104"/>
    </location>
</feature>
<keyword evidence="1" id="KW-0963">Cytoplasm</keyword>
<keyword evidence="8" id="KW-1185">Reference proteome</keyword>
<dbReference type="GO" id="GO:0062192">
    <property type="term" value="F:L-rhamnose mutarotase activity"/>
    <property type="evidence" value="ECO:0007669"/>
    <property type="project" value="UniProtKB-EC"/>
</dbReference>
<reference evidence="7 8" key="1">
    <citation type="submission" date="2020-03" db="EMBL/GenBank/DDBJ databases">
        <title>Genomic Encyclopedia of Type Strains, Phase IV (KMG-IV): sequencing the most valuable type-strain genomes for metagenomic binning, comparative biology and taxonomic classification.</title>
        <authorList>
            <person name="Goeker M."/>
        </authorList>
    </citation>
    <scope>NUCLEOTIDE SEQUENCE [LARGE SCALE GENOMIC DNA]</scope>
    <source>
        <strain evidence="7 8">DSM 105096</strain>
    </source>
</reference>
<dbReference type="Gene3D" id="3.30.70.100">
    <property type="match status" value="1"/>
</dbReference>
<proteinExistence type="inferred from homology"/>
<dbReference type="Proteomes" id="UP000770785">
    <property type="component" value="Unassembled WGS sequence"/>
</dbReference>
<evidence type="ECO:0000313" key="8">
    <source>
        <dbReference type="Proteomes" id="UP000770785"/>
    </source>
</evidence>
<dbReference type="PANTHER" id="PTHR34389:SF2">
    <property type="entry name" value="L-RHAMNOSE MUTAROTASE"/>
    <property type="match status" value="1"/>
</dbReference>
<dbReference type="EMBL" id="JAATJH010000010">
    <property type="protein sequence ID" value="NJC28317.1"/>
    <property type="molecule type" value="Genomic_DNA"/>
</dbReference>
<gene>
    <name evidence="7" type="ORF">GGR27_003840</name>
</gene>
<comment type="caution">
    <text evidence="7">The sequence shown here is derived from an EMBL/GenBank/DDBJ whole genome shotgun (WGS) entry which is preliminary data.</text>
</comment>
<dbReference type="PANTHER" id="PTHR34389">
    <property type="entry name" value="L-RHAMNOSE MUTAROTASE"/>
    <property type="match status" value="1"/>
</dbReference>
<evidence type="ECO:0000256" key="4">
    <source>
        <dbReference type="ARBA" id="ARBA00023308"/>
    </source>
</evidence>
<protein>
    <recommendedName>
        <fullName evidence="5">L-rhamnose mutarotase</fullName>
        <ecNumber evidence="5">5.1.3.32</ecNumber>
    </recommendedName>
</protein>
<dbReference type="SUPFAM" id="SSF54909">
    <property type="entry name" value="Dimeric alpha+beta barrel"/>
    <property type="match status" value="1"/>
</dbReference>
<dbReference type="InterPro" id="IPR008000">
    <property type="entry name" value="Rham/fucose_mutarotase"/>
</dbReference>
<keyword evidence="4" id="KW-0684">Rhamnose metabolism</keyword>
<evidence type="ECO:0000256" key="2">
    <source>
        <dbReference type="ARBA" id="ARBA00023235"/>
    </source>
</evidence>
<dbReference type="InterPro" id="IPR013448">
    <property type="entry name" value="L-rhamnose_mutarotase"/>
</dbReference>
<accession>A0ABX0XGJ0</accession>
<sequence>MQRKVFTLQVYPDKVAEYIKRHNPIWPEMATMLKEHGVHNYSTHLGEDNKTLFGYAEIESEEKWAAVSTTDVCKRWWESMEPLMRTNADGSPESKSLREVFHLA</sequence>
<dbReference type="NCBIfam" id="TIGR02625">
    <property type="entry name" value="YiiL_rotase"/>
    <property type="match status" value="1"/>
</dbReference>
<dbReference type="Pfam" id="PF05336">
    <property type="entry name" value="rhaM"/>
    <property type="match status" value="1"/>
</dbReference>
<name>A0ABX0XGJ0_9BACT</name>
<feature type="region of interest" description="Disordered" evidence="6">
    <location>
        <begin position="85"/>
        <end position="104"/>
    </location>
</feature>